<name>A0A0W8E926_9ZZZZ</name>
<dbReference type="InterPro" id="IPR000644">
    <property type="entry name" value="CBS_dom"/>
</dbReference>
<protein>
    <submittedName>
        <fullName evidence="3">Cbs domain protein sometimes clustered with yjee</fullName>
    </submittedName>
</protein>
<dbReference type="PANTHER" id="PTHR43080">
    <property type="entry name" value="CBS DOMAIN-CONTAINING PROTEIN CBSX3, MITOCHONDRIAL"/>
    <property type="match status" value="1"/>
</dbReference>
<dbReference type="Gene3D" id="3.10.580.10">
    <property type="entry name" value="CBS-domain"/>
    <property type="match status" value="1"/>
</dbReference>
<comment type="caution">
    <text evidence="3">The sequence shown here is derived from an EMBL/GenBank/DDBJ whole genome shotgun (WGS) entry which is preliminary data.</text>
</comment>
<organism evidence="3">
    <name type="scientific">hydrocarbon metagenome</name>
    <dbReference type="NCBI Taxonomy" id="938273"/>
    <lineage>
        <taxon>unclassified sequences</taxon>
        <taxon>metagenomes</taxon>
        <taxon>ecological metagenomes</taxon>
    </lineage>
</organism>
<dbReference type="CDD" id="cd04586">
    <property type="entry name" value="CBS_pair_BON_assoc"/>
    <property type="match status" value="1"/>
</dbReference>
<dbReference type="EMBL" id="LNQE01001830">
    <property type="protein sequence ID" value="KUG05104.1"/>
    <property type="molecule type" value="Genomic_DNA"/>
</dbReference>
<dbReference type="InterPro" id="IPR046342">
    <property type="entry name" value="CBS_dom_sf"/>
</dbReference>
<proteinExistence type="predicted"/>
<dbReference type="SMART" id="SM00116">
    <property type="entry name" value="CBS"/>
    <property type="match status" value="2"/>
</dbReference>
<dbReference type="PANTHER" id="PTHR43080:SF2">
    <property type="entry name" value="CBS DOMAIN-CONTAINING PROTEIN"/>
    <property type="match status" value="1"/>
</dbReference>
<evidence type="ECO:0000313" key="3">
    <source>
        <dbReference type="EMBL" id="KUG05104.1"/>
    </source>
</evidence>
<feature type="domain" description="CBS" evidence="2">
    <location>
        <begin position="7"/>
        <end position="64"/>
    </location>
</feature>
<dbReference type="InterPro" id="IPR051257">
    <property type="entry name" value="Diverse_CBS-Domain"/>
</dbReference>
<evidence type="ECO:0000256" key="1">
    <source>
        <dbReference type="ARBA" id="ARBA00023122"/>
    </source>
</evidence>
<feature type="domain" description="CBS" evidence="2">
    <location>
        <begin position="97"/>
        <end position="151"/>
    </location>
</feature>
<evidence type="ECO:0000259" key="2">
    <source>
        <dbReference type="PROSITE" id="PS51371"/>
    </source>
</evidence>
<reference evidence="3" key="1">
    <citation type="journal article" date="2015" name="Proc. Natl. Acad. Sci. U.S.A.">
        <title>Networks of energetic and metabolic interactions define dynamics in microbial communities.</title>
        <authorList>
            <person name="Embree M."/>
            <person name="Liu J.K."/>
            <person name="Al-Bassam M.M."/>
            <person name="Zengler K."/>
        </authorList>
    </citation>
    <scope>NUCLEOTIDE SEQUENCE</scope>
</reference>
<accession>A0A0W8E926</accession>
<dbReference type="SUPFAM" id="SSF54631">
    <property type="entry name" value="CBS-domain pair"/>
    <property type="match status" value="1"/>
</dbReference>
<dbReference type="AlphaFoldDB" id="A0A0W8E926"/>
<gene>
    <name evidence="3" type="ORF">ASZ90_017487</name>
</gene>
<dbReference type="PROSITE" id="PS51371">
    <property type="entry name" value="CBS"/>
    <property type="match status" value="2"/>
</dbReference>
<keyword evidence="1" id="KW-0129">CBS domain</keyword>
<dbReference type="Pfam" id="PF00571">
    <property type="entry name" value="CBS"/>
    <property type="match status" value="2"/>
</dbReference>
<sequence length="151" mass="16994">MRARDIMTHDVLVAKPNDSVEEVARILLENKISGIPVVDADRKVLGIISEKDLIIKAGELKVPFYITLFDSIIFLENTMRFNNDLKKYTALKVKDAMTTKVVAVDEDEPVSNIVKLMQAKKVNRVPVLRHEKLVGIITRNDILKAMVPNNG</sequence>